<dbReference type="Pfam" id="PF09559">
    <property type="entry name" value="Cas6"/>
    <property type="match status" value="1"/>
</dbReference>
<dbReference type="InterPro" id="IPR014174">
    <property type="entry name" value="CRISPR-assoc_prot_Cas6/Cmx6"/>
</dbReference>
<keyword evidence="1" id="KW-0255">Endonuclease</keyword>
<keyword evidence="1" id="KW-0378">Hydrolase</keyword>
<keyword evidence="2" id="KW-1185">Reference proteome</keyword>
<evidence type="ECO:0000313" key="2">
    <source>
        <dbReference type="Proteomes" id="UP000191901"/>
    </source>
</evidence>
<name>A0A1Z3HLH6_9CYAN</name>
<evidence type="ECO:0000313" key="1">
    <source>
        <dbReference type="EMBL" id="ASC71154.1"/>
    </source>
</evidence>
<dbReference type="KEGG" id="hhg:XM38_021040"/>
<dbReference type="EC" id="3.1.-.-" evidence="1"/>
<dbReference type="NCBIfam" id="TIGR02807">
    <property type="entry name" value="cas6_cmx6"/>
    <property type="match status" value="1"/>
</dbReference>
<protein>
    <submittedName>
        <fullName evidence="1">CRISPR-associated endonuclease Cas6</fullName>
        <ecNumber evidence="1">3.1.-.-</ecNumber>
    </submittedName>
</protein>
<dbReference type="RefSeq" id="WP_080809722.1">
    <property type="nucleotide sequence ID" value="NZ_CP021983.2"/>
</dbReference>
<sequence>MLASDRQKTTSELMAKPFVELSFGVLGETLPADHGYGLYSAIAHLCPDIHEQEGLSILTIPGEPDRQGKIHLSQSSHLKIRLPYEPARLALVLPLAGQTLTIGKHSIQLTIPQIHPLRPVDKLRSRIVTIKKFQDPEPFKEAAQRQLDALGIQGNLILPLNEEGEPSRKAIKIKTYFVVGFSLIVTDLNEEDSLKLQQHGLGGKHRMGCGIFTPFPRAWRFYDS</sequence>
<dbReference type="GO" id="GO:0016787">
    <property type="term" value="F:hydrolase activity"/>
    <property type="evidence" value="ECO:0007669"/>
    <property type="project" value="UniProtKB-KW"/>
</dbReference>
<organism evidence="1 2">
    <name type="scientific">Halomicronema hongdechloris C2206</name>
    <dbReference type="NCBI Taxonomy" id="1641165"/>
    <lineage>
        <taxon>Bacteria</taxon>
        <taxon>Bacillati</taxon>
        <taxon>Cyanobacteriota</taxon>
        <taxon>Cyanophyceae</taxon>
        <taxon>Nodosilineales</taxon>
        <taxon>Nodosilineaceae</taxon>
        <taxon>Halomicronema</taxon>
    </lineage>
</organism>
<dbReference type="EMBL" id="CP021983">
    <property type="protein sequence ID" value="ASC71154.1"/>
    <property type="molecule type" value="Genomic_DNA"/>
</dbReference>
<accession>A0A1Z3HLH6</accession>
<dbReference type="Proteomes" id="UP000191901">
    <property type="component" value="Chromosome"/>
</dbReference>
<proteinExistence type="predicted"/>
<reference evidence="1 2" key="1">
    <citation type="journal article" date="2016" name="Biochim. Biophys. Acta">
        <title>Characterization of red-shifted phycobilisomes isolated from the chlorophyll f-containing cyanobacterium Halomicronema hongdechloris.</title>
        <authorList>
            <person name="Li Y."/>
            <person name="Lin Y."/>
            <person name="Garvey C.J."/>
            <person name="Birch D."/>
            <person name="Corkery R.W."/>
            <person name="Loughlin P.C."/>
            <person name="Scheer H."/>
            <person name="Willows R.D."/>
            <person name="Chen M."/>
        </authorList>
    </citation>
    <scope>NUCLEOTIDE SEQUENCE [LARGE SCALE GENOMIC DNA]</scope>
    <source>
        <strain evidence="1 2">C2206</strain>
    </source>
</reference>
<dbReference type="GO" id="GO:0004519">
    <property type="term" value="F:endonuclease activity"/>
    <property type="evidence" value="ECO:0007669"/>
    <property type="project" value="UniProtKB-KW"/>
</dbReference>
<gene>
    <name evidence="1" type="primary">cas6</name>
    <name evidence="1" type="ORF">XM38_021040</name>
</gene>
<dbReference type="AlphaFoldDB" id="A0A1Z3HLH6"/>
<keyword evidence="1" id="KW-0540">Nuclease</keyword>
<dbReference type="STRING" id="1641165.XM38_12640"/>